<dbReference type="InterPro" id="IPR003593">
    <property type="entry name" value="AAA+_ATPase"/>
</dbReference>
<dbReference type="SUPFAM" id="SSF90123">
    <property type="entry name" value="ABC transporter transmembrane region"/>
    <property type="match status" value="1"/>
</dbReference>
<evidence type="ECO:0000256" key="3">
    <source>
        <dbReference type="ARBA" id="ARBA00022741"/>
    </source>
</evidence>
<comment type="caution">
    <text evidence="13">The sequence shown here is derived from an EMBL/GenBank/DDBJ whole genome shotgun (WGS) entry which is preliminary data.</text>
</comment>
<evidence type="ECO:0000256" key="2">
    <source>
        <dbReference type="ARBA" id="ARBA00022692"/>
    </source>
</evidence>
<dbReference type="Pfam" id="PF03412">
    <property type="entry name" value="Peptidase_C39"/>
    <property type="match status" value="1"/>
</dbReference>
<evidence type="ECO:0000256" key="1">
    <source>
        <dbReference type="ARBA" id="ARBA00004651"/>
    </source>
</evidence>
<keyword evidence="3" id="KW-0547">Nucleotide-binding</keyword>
<keyword evidence="5" id="KW-0067">ATP-binding</keyword>
<feature type="domain" description="ABC transporter" evidence="10">
    <location>
        <begin position="783"/>
        <end position="1019"/>
    </location>
</feature>
<dbReference type="PROSITE" id="PS50042">
    <property type="entry name" value="CNMP_BINDING_3"/>
    <property type="match status" value="2"/>
</dbReference>
<evidence type="ECO:0000259" key="12">
    <source>
        <dbReference type="PROSITE" id="PS50990"/>
    </source>
</evidence>
<dbReference type="EMBL" id="JBHSDU010000014">
    <property type="protein sequence ID" value="MFC4312743.1"/>
    <property type="molecule type" value="Genomic_DNA"/>
</dbReference>
<dbReference type="InterPro" id="IPR017871">
    <property type="entry name" value="ABC_transporter-like_CS"/>
</dbReference>
<dbReference type="CDD" id="cd02418">
    <property type="entry name" value="Peptidase_C39B"/>
    <property type="match status" value="1"/>
</dbReference>
<evidence type="ECO:0000256" key="4">
    <source>
        <dbReference type="ARBA" id="ARBA00022801"/>
    </source>
</evidence>
<evidence type="ECO:0000259" key="10">
    <source>
        <dbReference type="PROSITE" id="PS50893"/>
    </source>
</evidence>
<feature type="domain" description="Peptidase C39" evidence="12">
    <location>
        <begin position="316"/>
        <end position="435"/>
    </location>
</feature>
<feature type="transmembrane region" description="Helical" evidence="8">
    <location>
        <begin position="464"/>
        <end position="486"/>
    </location>
</feature>
<dbReference type="SMART" id="SM00382">
    <property type="entry name" value="AAA"/>
    <property type="match status" value="1"/>
</dbReference>
<dbReference type="PANTHER" id="PTHR43394:SF1">
    <property type="entry name" value="ATP-BINDING CASSETTE SUB-FAMILY B MEMBER 10, MITOCHONDRIAL"/>
    <property type="match status" value="1"/>
</dbReference>
<accession>A0ABV8T1G6</accession>
<dbReference type="SUPFAM" id="SSF51206">
    <property type="entry name" value="cAMP-binding domain-like"/>
    <property type="match status" value="2"/>
</dbReference>
<feature type="transmembrane region" description="Helical" evidence="8">
    <location>
        <begin position="686"/>
        <end position="712"/>
    </location>
</feature>
<evidence type="ECO:0000313" key="13">
    <source>
        <dbReference type="EMBL" id="MFC4312743.1"/>
    </source>
</evidence>
<keyword evidence="2 8" id="KW-0812">Transmembrane</keyword>
<dbReference type="RefSeq" id="WP_380602397.1">
    <property type="nucleotide sequence ID" value="NZ_JBHSDU010000014.1"/>
</dbReference>
<dbReference type="InterPro" id="IPR000595">
    <property type="entry name" value="cNMP-bd_dom"/>
</dbReference>
<dbReference type="Gene3D" id="1.20.1560.10">
    <property type="entry name" value="ABC transporter type 1, transmembrane domain"/>
    <property type="match status" value="1"/>
</dbReference>
<dbReference type="InterPro" id="IPR003439">
    <property type="entry name" value="ABC_transporter-like_ATP-bd"/>
</dbReference>
<dbReference type="InterPro" id="IPR039421">
    <property type="entry name" value="Type_1_exporter"/>
</dbReference>
<keyword evidence="6 8" id="KW-1133">Transmembrane helix</keyword>
<comment type="subcellular location">
    <subcellularLocation>
        <location evidence="1">Cell membrane</location>
        <topology evidence="1">Multi-pass membrane protein</topology>
    </subcellularLocation>
</comment>
<feature type="transmembrane region" description="Helical" evidence="8">
    <location>
        <begin position="498"/>
        <end position="516"/>
    </location>
</feature>
<dbReference type="SMART" id="SM00100">
    <property type="entry name" value="cNMP"/>
    <property type="match status" value="2"/>
</dbReference>
<feature type="domain" description="Cyclic nucleotide-binding" evidence="9">
    <location>
        <begin position="24"/>
        <end position="126"/>
    </location>
</feature>
<dbReference type="InterPro" id="IPR005074">
    <property type="entry name" value="Peptidase_C39"/>
</dbReference>
<evidence type="ECO:0000256" key="5">
    <source>
        <dbReference type="ARBA" id="ARBA00022840"/>
    </source>
</evidence>
<proteinExistence type="predicted"/>
<dbReference type="Pfam" id="PF00005">
    <property type="entry name" value="ABC_tran"/>
    <property type="match status" value="1"/>
</dbReference>
<feature type="transmembrane region" description="Helical" evidence="8">
    <location>
        <begin position="606"/>
        <end position="623"/>
    </location>
</feature>
<evidence type="ECO:0000256" key="8">
    <source>
        <dbReference type="SAM" id="Phobius"/>
    </source>
</evidence>
<dbReference type="Gene3D" id="3.90.70.10">
    <property type="entry name" value="Cysteine proteinases"/>
    <property type="match status" value="1"/>
</dbReference>
<evidence type="ECO:0000256" key="6">
    <source>
        <dbReference type="ARBA" id="ARBA00022989"/>
    </source>
</evidence>
<dbReference type="SUPFAM" id="SSF52540">
    <property type="entry name" value="P-loop containing nucleoside triphosphate hydrolases"/>
    <property type="match status" value="1"/>
</dbReference>
<evidence type="ECO:0000313" key="14">
    <source>
        <dbReference type="Proteomes" id="UP001595904"/>
    </source>
</evidence>
<dbReference type="CDD" id="cd18568">
    <property type="entry name" value="ABC_6TM_HetC_like"/>
    <property type="match status" value="1"/>
</dbReference>
<sequence>MTVMKELRSLADDAVVEFLATVEMFSAFSPADLQVLATYVDSRWYEFGEPVFEAGQKNAGLYVIRSGTVRLFSEENGKEVSQGVRKAGDVLAEIGALRDHVHDVSARASTKTEVLFLSREAIAPVLANNKDAAAFLTSYTAIRMAGGVVSRLFELKGKVDQAELAQLVRSLGVKRVEAGATILTQGASDDRRLYVVRQGRVKITREEEGAQYPIGVARQGEFFGEFAALNPGEQPASVVAETDALLLVIPTDTLRLLLERKPQIKDFLESRVKASERELERQKQLSERRGRRLLLDIAGRTGAGEKVLPRFELVEQAEEADCGAACLAMISKHYGIAITLGKLREMANVTTEGATLDSLARVGESLGFAARGMKCTYESMLGFELPFIAHWEGYHYIVVYGVSRRHVWVADPARGFAKMTTADFEKGWTGTCLLFSPSADLSQSRAGQSPWMRFVNYLAPFKHIIGYVAMATLVIELLGVAPPIIVQNILDRVVVHQNIQLLHVLIVGLIIVHVFTRLTTLMRGFLANFIRRNLDFEMISQFFRHTLSLPLDFFNRRRTGDIFARFQENMKVRNFLTESTVSTLLNTLMAFIYFIVMFLYSVKLSLLLIAFIVPIGLLTVMATPRIKQYARRAFETSTDAESVLMETLSGAETVKAMGIERPMRMRWESRYAKALDVQYRAQRFDLLVGFTGQMLSAASSVVILWIGASLVLDEQLTIGQLIAFTMLMGSALAPVMGLIGLWDQLQETGVAMERLGDVLDLDPEQKPQDIESRIMLPSLKGDVRFDNVFFRYGGKENRFVLENIRFSIESGQMVAIVGQSGSGKTTLAKLVAGFYAPTEGSIYVDGYDMNLVEKEYYRAQLGYVMQNNLLFSGTVAENIAAGEENPDRRRVVEVAKMADAHNFISAMPLGYEQVVGERGMGLSGGQMQRLCIARALYHDPRVLILDEATSALDSQSESNILRNMQDVLKGRTSIVIAHRLSTIMNADKILVLYNGSIVEEGVHRELIERKGMYHQLVQKQMMSSAA</sequence>
<gene>
    <name evidence="13" type="ORF">ACFPN2_26900</name>
</gene>
<feature type="transmembrane region" description="Helical" evidence="8">
    <location>
        <begin position="575"/>
        <end position="600"/>
    </location>
</feature>
<dbReference type="InterPro" id="IPR014710">
    <property type="entry name" value="RmlC-like_jellyroll"/>
</dbReference>
<keyword evidence="7 8" id="KW-0472">Membrane</keyword>
<keyword evidence="14" id="KW-1185">Reference proteome</keyword>
<feature type="domain" description="ABC transmembrane type-1" evidence="11">
    <location>
        <begin position="471"/>
        <end position="747"/>
    </location>
</feature>
<dbReference type="PROSITE" id="PS50893">
    <property type="entry name" value="ABC_TRANSPORTER_2"/>
    <property type="match status" value="1"/>
</dbReference>
<evidence type="ECO:0000256" key="7">
    <source>
        <dbReference type="ARBA" id="ARBA00023136"/>
    </source>
</evidence>
<evidence type="ECO:0000259" key="11">
    <source>
        <dbReference type="PROSITE" id="PS50929"/>
    </source>
</evidence>
<protein>
    <submittedName>
        <fullName evidence="13">ABC transporter transmembrane domain-containing protein</fullName>
    </submittedName>
</protein>
<dbReference type="PROSITE" id="PS00211">
    <property type="entry name" value="ABC_TRANSPORTER_1"/>
    <property type="match status" value="1"/>
</dbReference>
<dbReference type="Pfam" id="PF00027">
    <property type="entry name" value="cNMP_binding"/>
    <property type="match status" value="2"/>
</dbReference>
<dbReference type="CDD" id="cd00038">
    <property type="entry name" value="CAP_ED"/>
    <property type="match status" value="2"/>
</dbReference>
<dbReference type="InterPro" id="IPR036640">
    <property type="entry name" value="ABC1_TM_sf"/>
</dbReference>
<feature type="transmembrane region" description="Helical" evidence="8">
    <location>
        <begin position="718"/>
        <end position="742"/>
    </location>
</feature>
<dbReference type="Gene3D" id="2.60.120.10">
    <property type="entry name" value="Jelly Rolls"/>
    <property type="match status" value="2"/>
</dbReference>
<dbReference type="InterPro" id="IPR018490">
    <property type="entry name" value="cNMP-bd_dom_sf"/>
</dbReference>
<evidence type="ECO:0000259" key="9">
    <source>
        <dbReference type="PROSITE" id="PS50042"/>
    </source>
</evidence>
<dbReference type="PANTHER" id="PTHR43394">
    <property type="entry name" value="ATP-DEPENDENT PERMEASE MDL1, MITOCHONDRIAL"/>
    <property type="match status" value="1"/>
</dbReference>
<dbReference type="Gene3D" id="3.40.50.300">
    <property type="entry name" value="P-loop containing nucleotide triphosphate hydrolases"/>
    <property type="match status" value="1"/>
</dbReference>
<dbReference type="InterPro" id="IPR027417">
    <property type="entry name" value="P-loop_NTPase"/>
</dbReference>
<dbReference type="PROSITE" id="PS50990">
    <property type="entry name" value="PEPTIDASE_C39"/>
    <property type="match status" value="1"/>
</dbReference>
<dbReference type="Proteomes" id="UP001595904">
    <property type="component" value="Unassembled WGS sequence"/>
</dbReference>
<organism evidence="13 14">
    <name type="scientific">Steroidobacter flavus</name>
    <dbReference type="NCBI Taxonomy" id="1842136"/>
    <lineage>
        <taxon>Bacteria</taxon>
        <taxon>Pseudomonadati</taxon>
        <taxon>Pseudomonadota</taxon>
        <taxon>Gammaproteobacteria</taxon>
        <taxon>Steroidobacterales</taxon>
        <taxon>Steroidobacteraceae</taxon>
        <taxon>Steroidobacter</taxon>
    </lineage>
</organism>
<keyword evidence="4" id="KW-0378">Hydrolase</keyword>
<dbReference type="InterPro" id="IPR011527">
    <property type="entry name" value="ABC1_TM_dom"/>
</dbReference>
<reference evidence="14" key="1">
    <citation type="journal article" date="2019" name="Int. J. Syst. Evol. Microbiol.">
        <title>The Global Catalogue of Microorganisms (GCM) 10K type strain sequencing project: providing services to taxonomists for standard genome sequencing and annotation.</title>
        <authorList>
            <consortium name="The Broad Institute Genomics Platform"/>
            <consortium name="The Broad Institute Genome Sequencing Center for Infectious Disease"/>
            <person name="Wu L."/>
            <person name="Ma J."/>
        </authorList>
    </citation>
    <scope>NUCLEOTIDE SEQUENCE [LARGE SCALE GENOMIC DNA]</scope>
    <source>
        <strain evidence="14">CGMCC 1.10759</strain>
    </source>
</reference>
<dbReference type="PROSITE" id="PS50929">
    <property type="entry name" value="ABC_TM1F"/>
    <property type="match status" value="1"/>
</dbReference>
<dbReference type="Pfam" id="PF00664">
    <property type="entry name" value="ABC_membrane"/>
    <property type="match status" value="1"/>
</dbReference>
<name>A0ABV8T1G6_9GAMM</name>
<feature type="domain" description="Cyclic nucleotide-binding" evidence="9">
    <location>
        <begin position="155"/>
        <end position="258"/>
    </location>
</feature>